<feature type="transmembrane region" description="Helical" evidence="1">
    <location>
        <begin position="50"/>
        <end position="78"/>
    </location>
</feature>
<feature type="transmembrane region" description="Helical" evidence="1">
    <location>
        <begin position="12"/>
        <end position="30"/>
    </location>
</feature>
<evidence type="ECO:0000313" key="2">
    <source>
        <dbReference type="EMBL" id="KAL0576490.1"/>
    </source>
</evidence>
<sequence length="213" mass="22925">MRYGRDVEVSSKALSAMLMAGAAIVTITAWSQVMQLNAHPIPLNDEAALFFHSILFTVLAVLGLIGFCAGSFVLSVIFRGNPPDVVERCRRGAKDDLTTVVCTNGVAIQKSVAVIVYLTSWGLEGYAILIIYGFQRHLTQASKALDFSSPPDHDRSPVPLKPSPFANPSINITAISQPSPGVNVGYAFSTVEPEFGDVANRPMRTPKTAGYRV</sequence>
<name>A0ABR3FM53_9AGAR</name>
<keyword evidence="1" id="KW-1133">Transmembrane helix</keyword>
<dbReference type="Proteomes" id="UP001465976">
    <property type="component" value="Unassembled WGS sequence"/>
</dbReference>
<keyword evidence="1" id="KW-0472">Membrane</keyword>
<gene>
    <name evidence="2" type="ORF">V5O48_005501</name>
</gene>
<evidence type="ECO:0000256" key="1">
    <source>
        <dbReference type="SAM" id="Phobius"/>
    </source>
</evidence>
<accession>A0ABR3FM53</accession>
<comment type="caution">
    <text evidence="2">The sequence shown here is derived from an EMBL/GenBank/DDBJ whole genome shotgun (WGS) entry which is preliminary data.</text>
</comment>
<dbReference type="EMBL" id="JBAHYK010000220">
    <property type="protein sequence ID" value="KAL0576490.1"/>
    <property type="molecule type" value="Genomic_DNA"/>
</dbReference>
<proteinExistence type="predicted"/>
<organism evidence="2 3">
    <name type="scientific">Marasmius crinis-equi</name>
    <dbReference type="NCBI Taxonomy" id="585013"/>
    <lineage>
        <taxon>Eukaryota</taxon>
        <taxon>Fungi</taxon>
        <taxon>Dikarya</taxon>
        <taxon>Basidiomycota</taxon>
        <taxon>Agaricomycotina</taxon>
        <taxon>Agaricomycetes</taxon>
        <taxon>Agaricomycetidae</taxon>
        <taxon>Agaricales</taxon>
        <taxon>Marasmiineae</taxon>
        <taxon>Marasmiaceae</taxon>
        <taxon>Marasmius</taxon>
    </lineage>
</organism>
<evidence type="ECO:0000313" key="3">
    <source>
        <dbReference type="Proteomes" id="UP001465976"/>
    </source>
</evidence>
<reference evidence="2 3" key="1">
    <citation type="submission" date="2024-02" db="EMBL/GenBank/DDBJ databases">
        <title>A draft genome for the cacao thread blight pathogen Marasmius crinis-equi.</title>
        <authorList>
            <person name="Cohen S.P."/>
            <person name="Baruah I.K."/>
            <person name="Amoako-Attah I."/>
            <person name="Bukari Y."/>
            <person name="Meinhardt L.W."/>
            <person name="Bailey B.A."/>
        </authorList>
    </citation>
    <scope>NUCLEOTIDE SEQUENCE [LARGE SCALE GENOMIC DNA]</scope>
    <source>
        <strain evidence="2 3">GH-76</strain>
    </source>
</reference>
<protein>
    <submittedName>
        <fullName evidence="2">Uncharacterized protein</fullName>
    </submittedName>
</protein>
<keyword evidence="3" id="KW-1185">Reference proteome</keyword>
<keyword evidence="1" id="KW-0812">Transmembrane</keyword>